<dbReference type="GO" id="GO:0003677">
    <property type="term" value="F:DNA binding"/>
    <property type="evidence" value="ECO:0007669"/>
    <property type="project" value="UniProtKB-KW"/>
</dbReference>
<dbReference type="CDD" id="cd08411">
    <property type="entry name" value="PBP2_OxyR"/>
    <property type="match status" value="1"/>
</dbReference>
<proteinExistence type="inferred from homology"/>
<keyword evidence="8" id="KW-1185">Reference proteome</keyword>
<dbReference type="GO" id="GO:0032993">
    <property type="term" value="C:protein-DNA complex"/>
    <property type="evidence" value="ECO:0007669"/>
    <property type="project" value="TreeGrafter"/>
</dbReference>
<dbReference type="Pfam" id="PF00126">
    <property type="entry name" value="HTH_1"/>
    <property type="match status" value="1"/>
</dbReference>
<evidence type="ECO:0000313" key="7">
    <source>
        <dbReference type="EMBL" id="OYR16269.1"/>
    </source>
</evidence>
<gene>
    <name evidence="7" type="ORF">CEV31_4396</name>
</gene>
<dbReference type="PANTHER" id="PTHR30346">
    <property type="entry name" value="TRANSCRIPTIONAL DUAL REGULATOR HCAR-RELATED"/>
    <property type="match status" value="1"/>
</dbReference>
<dbReference type="InterPro" id="IPR000847">
    <property type="entry name" value="LysR_HTH_N"/>
</dbReference>
<reference evidence="7 8" key="1">
    <citation type="submission" date="2017-07" db="EMBL/GenBank/DDBJ databases">
        <title>Phylogenetic study on the rhizospheric bacterium Ochrobactrum sp. A44.</title>
        <authorList>
            <person name="Krzyzanowska D.M."/>
            <person name="Ossowicki A."/>
            <person name="Rajewska M."/>
            <person name="Maciag T."/>
            <person name="Kaczynski Z."/>
            <person name="Czerwicka M."/>
            <person name="Jafra S."/>
        </authorList>
    </citation>
    <scope>NUCLEOTIDE SEQUENCE [LARGE SCALE GENOMIC DNA]</scope>
    <source>
        <strain evidence="7 8">DSM 7216</strain>
    </source>
</reference>
<dbReference type="Gene3D" id="3.40.190.10">
    <property type="entry name" value="Periplasmic binding protein-like II"/>
    <property type="match status" value="2"/>
</dbReference>
<dbReference type="Gene3D" id="1.10.10.10">
    <property type="entry name" value="Winged helix-like DNA-binding domain superfamily/Winged helix DNA-binding domain"/>
    <property type="match status" value="1"/>
</dbReference>
<dbReference type="OrthoDB" id="9775392at2"/>
<dbReference type="PANTHER" id="PTHR30346:SF26">
    <property type="entry name" value="HYDROGEN PEROXIDE-INDUCIBLE GENES ACTIVATOR"/>
    <property type="match status" value="1"/>
</dbReference>
<evidence type="ECO:0000256" key="5">
    <source>
        <dbReference type="ARBA" id="ARBA00023163"/>
    </source>
</evidence>
<dbReference type="Proteomes" id="UP000215590">
    <property type="component" value="Unassembled WGS sequence"/>
</dbReference>
<keyword evidence="5" id="KW-0804">Transcription</keyword>
<name>A0A256FN75_9HYPH</name>
<dbReference type="GO" id="GO:0003700">
    <property type="term" value="F:DNA-binding transcription factor activity"/>
    <property type="evidence" value="ECO:0007669"/>
    <property type="project" value="InterPro"/>
</dbReference>
<dbReference type="InterPro" id="IPR036390">
    <property type="entry name" value="WH_DNA-bd_sf"/>
</dbReference>
<evidence type="ECO:0000256" key="4">
    <source>
        <dbReference type="ARBA" id="ARBA00023159"/>
    </source>
</evidence>
<dbReference type="SUPFAM" id="SSF46785">
    <property type="entry name" value="Winged helix' DNA-binding domain"/>
    <property type="match status" value="1"/>
</dbReference>
<dbReference type="InterPro" id="IPR036388">
    <property type="entry name" value="WH-like_DNA-bd_sf"/>
</dbReference>
<dbReference type="InterPro" id="IPR005119">
    <property type="entry name" value="LysR_subst-bd"/>
</dbReference>
<dbReference type="FunFam" id="1.10.10.10:FF:000001">
    <property type="entry name" value="LysR family transcriptional regulator"/>
    <property type="match status" value="1"/>
</dbReference>
<evidence type="ECO:0000256" key="2">
    <source>
        <dbReference type="ARBA" id="ARBA00023015"/>
    </source>
</evidence>
<dbReference type="Pfam" id="PF03466">
    <property type="entry name" value="LysR_substrate"/>
    <property type="match status" value="1"/>
</dbReference>
<keyword evidence="3" id="KW-0238">DNA-binding</keyword>
<comment type="caution">
    <text evidence="7">The sequence shown here is derived from an EMBL/GenBank/DDBJ whole genome shotgun (WGS) entry which is preliminary data.</text>
</comment>
<keyword evidence="4" id="KW-0010">Activator</keyword>
<dbReference type="PROSITE" id="PS50931">
    <property type="entry name" value="HTH_LYSR"/>
    <property type="match status" value="1"/>
</dbReference>
<protein>
    <submittedName>
        <fullName evidence="7">LysR substrate binding domain protein</fullName>
    </submittedName>
</protein>
<accession>A0A256FN75</accession>
<feature type="domain" description="HTH lysR-type" evidence="6">
    <location>
        <begin position="2"/>
        <end position="59"/>
    </location>
</feature>
<evidence type="ECO:0000256" key="3">
    <source>
        <dbReference type="ARBA" id="ARBA00023125"/>
    </source>
</evidence>
<dbReference type="AlphaFoldDB" id="A0A256FN75"/>
<sequence length="304" mass="34248">MPKMHQLRYFIALADTLSFSKAAALCNVTQPTLSAQIKELEERLQVQLVERSRSFVFLTPIGMEIAVRARAIIAQTEDIREIARGTKNEQLSGTLQMGVVQTLGAYVLSLAVPKLRKKYPDLRLSVWEDRIENLPVKLLEGAHDLMLIPSKPQHAELTSMMLMREPFQIVMPYDHPLARQSSINSSDLNGQTLLSMDRSGDVYNQMHRLCAEVGASFVTDYAGATLDTLRQMVAARMGISLLPALYVRSDVLREKLVIARPLSFDGPSREIHMVWRQSSPRHAKYLEFAKLISECLAPWDASEI</sequence>
<dbReference type="PRINTS" id="PR00039">
    <property type="entry name" value="HTHLYSR"/>
</dbReference>
<evidence type="ECO:0000259" key="6">
    <source>
        <dbReference type="PROSITE" id="PS50931"/>
    </source>
</evidence>
<keyword evidence="2" id="KW-0805">Transcription regulation</keyword>
<organism evidence="7 8">
    <name type="scientific">Brucella thiophenivorans</name>
    <dbReference type="NCBI Taxonomy" id="571255"/>
    <lineage>
        <taxon>Bacteria</taxon>
        <taxon>Pseudomonadati</taxon>
        <taxon>Pseudomonadota</taxon>
        <taxon>Alphaproteobacteria</taxon>
        <taxon>Hyphomicrobiales</taxon>
        <taxon>Brucellaceae</taxon>
        <taxon>Brucella/Ochrobactrum group</taxon>
        <taxon>Brucella</taxon>
    </lineage>
</organism>
<comment type="similarity">
    <text evidence="1">Belongs to the LysR transcriptional regulatory family.</text>
</comment>
<dbReference type="RefSeq" id="WP_094507541.1">
    <property type="nucleotide sequence ID" value="NZ_JBHEEK010000024.1"/>
</dbReference>
<evidence type="ECO:0000313" key="8">
    <source>
        <dbReference type="Proteomes" id="UP000215590"/>
    </source>
</evidence>
<evidence type="ECO:0000256" key="1">
    <source>
        <dbReference type="ARBA" id="ARBA00009437"/>
    </source>
</evidence>
<dbReference type="EMBL" id="NNRJ01000044">
    <property type="protein sequence ID" value="OYR16269.1"/>
    <property type="molecule type" value="Genomic_DNA"/>
</dbReference>
<dbReference type="SUPFAM" id="SSF53850">
    <property type="entry name" value="Periplasmic binding protein-like II"/>
    <property type="match status" value="1"/>
</dbReference>